<keyword evidence="2" id="KW-0560">Oxidoreductase</keyword>
<dbReference type="Gene3D" id="2.30.110.10">
    <property type="entry name" value="Electron Transport, Fmn-binding Protein, Chain A"/>
    <property type="match status" value="1"/>
</dbReference>
<dbReference type="InterPro" id="IPR002563">
    <property type="entry name" value="Flavin_Rdtase-like_dom"/>
</dbReference>
<gene>
    <name evidence="4" type="ORF">F3087_10855</name>
</gene>
<dbReference type="SMART" id="SM00903">
    <property type="entry name" value="Flavin_Reduct"/>
    <property type="match status" value="1"/>
</dbReference>
<dbReference type="SUPFAM" id="SSF50475">
    <property type="entry name" value="FMN-binding split barrel"/>
    <property type="match status" value="1"/>
</dbReference>
<reference evidence="4 5" key="1">
    <citation type="submission" date="2019-09" db="EMBL/GenBank/DDBJ databases">
        <authorList>
            <person name="Wang X."/>
        </authorList>
    </citation>
    <scope>NUCLEOTIDE SEQUENCE [LARGE SCALE GENOMIC DNA]</scope>
    <source>
        <strain evidence="4 5">CICC 11023</strain>
    </source>
</reference>
<comment type="similarity">
    <text evidence="1">Belongs to the non-flavoprotein flavin reductase family.</text>
</comment>
<name>A0A5N0EJ49_9NOCA</name>
<evidence type="ECO:0000313" key="5">
    <source>
        <dbReference type="Proteomes" id="UP000323876"/>
    </source>
</evidence>
<dbReference type="InterPro" id="IPR050268">
    <property type="entry name" value="NADH-dep_flavin_reductase"/>
</dbReference>
<sequence>MRFRTRPECKRWISPGETPSPSAFRLRHAVAGRYGVRNSVSTIETDVTVESNYLRAVLAQWASGVVVVTTVRADGGRHGMTASSFTGVALDPPLISVCLVSTSTTCRMIRGSGVFAANVLGHDQQNIGRRFASPVWNAATDRFAAGQWDTASTGAAVLTDAVAWLDCVLTACHPAGDHTIIVGAVQDAATPRPIAPLIYHDRTYHEGIVR</sequence>
<evidence type="ECO:0000259" key="3">
    <source>
        <dbReference type="SMART" id="SM00903"/>
    </source>
</evidence>
<dbReference type="InterPro" id="IPR012349">
    <property type="entry name" value="Split_barrel_FMN-bd"/>
</dbReference>
<feature type="domain" description="Flavin reductase like" evidence="3">
    <location>
        <begin position="58"/>
        <end position="206"/>
    </location>
</feature>
<comment type="caution">
    <text evidence="4">The sequence shown here is derived from an EMBL/GenBank/DDBJ whole genome shotgun (WGS) entry which is preliminary data.</text>
</comment>
<organism evidence="4 5">
    <name type="scientific">Nocardia colli</name>
    <dbReference type="NCBI Taxonomy" id="2545717"/>
    <lineage>
        <taxon>Bacteria</taxon>
        <taxon>Bacillati</taxon>
        <taxon>Actinomycetota</taxon>
        <taxon>Actinomycetes</taxon>
        <taxon>Mycobacteriales</taxon>
        <taxon>Nocardiaceae</taxon>
        <taxon>Nocardia</taxon>
    </lineage>
</organism>
<proteinExistence type="inferred from homology"/>
<dbReference type="PANTHER" id="PTHR30466">
    <property type="entry name" value="FLAVIN REDUCTASE"/>
    <property type="match status" value="1"/>
</dbReference>
<dbReference type="GO" id="GO:0042602">
    <property type="term" value="F:riboflavin reductase (NADPH) activity"/>
    <property type="evidence" value="ECO:0007669"/>
    <property type="project" value="TreeGrafter"/>
</dbReference>
<dbReference type="OrthoDB" id="3503791at2"/>
<evidence type="ECO:0000313" key="4">
    <source>
        <dbReference type="EMBL" id="KAA8889418.1"/>
    </source>
</evidence>
<dbReference type="EMBL" id="VXLC01000003">
    <property type="protein sequence ID" value="KAA8889418.1"/>
    <property type="molecule type" value="Genomic_DNA"/>
</dbReference>
<dbReference type="Pfam" id="PF01613">
    <property type="entry name" value="Flavin_Reduct"/>
    <property type="match status" value="1"/>
</dbReference>
<protein>
    <submittedName>
        <fullName evidence="4">Flavin reductase family protein</fullName>
    </submittedName>
</protein>
<dbReference type="PANTHER" id="PTHR30466:SF11">
    <property type="entry name" value="FLAVIN-DEPENDENT MONOOXYGENASE, REDUCTASE SUBUNIT HSAB"/>
    <property type="match status" value="1"/>
</dbReference>
<dbReference type="Proteomes" id="UP000323876">
    <property type="component" value="Unassembled WGS sequence"/>
</dbReference>
<evidence type="ECO:0000256" key="2">
    <source>
        <dbReference type="ARBA" id="ARBA00023002"/>
    </source>
</evidence>
<dbReference type="GO" id="GO:0010181">
    <property type="term" value="F:FMN binding"/>
    <property type="evidence" value="ECO:0007669"/>
    <property type="project" value="InterPro"/>
</dbReference>
<dbReference type="AlphaFoldDB" id="A0A5N0EJ49"/>
<evidence type="ECO:0000256" key="1">
    <source>
        <dbReference type="ARBA" id="ARBA00008898"/>
    </source>
</evidence>
<keyword evidence="5" id="KW-1185">Reference proteome</keyword>
<accession>A0A5N0EJ49</accession>